<evidence type="ECO:0000256" key="4">
    <source>
        <dbReference type="ARBA" id="ARBA00022692"/>
    </source>
</evidence>
<proteinExistence type="predicted"/>
<evidence type="ECO:0000256" key="6">
    <source>
        <dbReference type="ARBA" id="ARBA00022989"/>
    </source>
</evidence>
<dbReference type="InterPro" id="IPR026392">
    <property type="entry name" value="Exo/Archaeosortase_dom"/>
</dbReference>
<dbReference type="OrthoDB" id="179487at2"/>
<feature type="transmembrane region" description="Helical" evidence="8">
    <location>
        <begin position="312"/>
        <end position="333"/>
    </location>
</feature>
<evidence type="ECO:0000259" key="9">
    <source>
        <dbReference type="Pfam" id="PF11984"/>
    </source>
</evidence>
<evidence type="ECO:0000256" key="1">
    <source>
        <dbReference type="ARBA" id="ARBA00004651"/>
    </source>
</evidence>
<comment type="caution">
    <text evidence="10">The sequence shown here is derived from an EMBL/GenBank/DDBJ whole genome shotgun (WGS) entry which is preliminary data.</text>
</comment>
<sequence length="535" mass="58220">MSTTPINLSSLRPSGWMVVTLAAVLTVALCLQMLPEWLHNPDLSHGLFAPVLFILLLHESRRRGPWHYLDDTTGTRVLRAAALTGGIVVTCVAGLYAAAVEWTHALVGFSLAVALSGLLLAALLWLSTKRVRALPFNWTSFVAVALWPLCAPIPPGTYSRITLQLQLWVTNIVLEALHLLGIAASTSGNIIQLAHTNVGVEEACSGVRSLLSCVVAAVFFSATLVRRPWARVLLIALAPLLAFGMNIIRSLGLTLLANAGVDIGGKWHDLTGFAVLGVTAVILGALAVWLEDPARDTRSPETIAAEPQPAPVAPWGILSGYALACALVAFFVLNTHGPVRESRPAPDLAAILPVTPTGWDIVRTEDLYQFTSVLETDHLIQRTYVRRQRKLNTDEPLQISVYIAYWSPGQVPVSLVAAHTPAACWPAGGWTEQPVAPVAIPFQAGSRTLPAPEYRAFTQSNFLQNVWYWHLYDGRSITQNDPRSAVALLKLAWDYGFRTAGEQLFVRVSSNHPWEEIKDDPLVTGILDHLQPFGL</sequence>
<feature type="transmembrane region" description="Helical" evidence="8">
    <location>
        <begin position="176"/>
        <end position="194"/>
    </location>
</feature>
<dbReference type="GO" id="GO:0008233">
    <property type="term" value="F:peptidase activity"/>
    <property type="evidence" value="ECO:0007669"/>
    <property type="project" value="UniProtKB-KW"/>
</dbReference>
<feature type="domain" description="Methanolan biosynthesis EpsI" evidence="9">
    <location>
        <begin position="323"/>
        <end position="513"/>
    </location>
</feature>
<feature type="transmembrane region" description="Helical" evidence="8">
    <location>
        <begin position="232"/>
        <end position="258"/>
    </location>
</feature>
<dbReference type="EMBL" id="VMBG01000001">
    <property type="protein sequence ID" value="TSJ78504.1"/>
    <property type="molecule type" value="Genomic_DNA"/>
</dbReference>
<comment type="subcellular location">
    <subcellularLocation>
        <location evidence="1">Cell membrane</location>
        <topology evidence="1">Multi-pass membrane protein</topology>
    </subcellularLocation>
</comment>
<dbReference type="GO" id="GO:0006508">
    <property type="term" value="P:proteolysis"/>
    <property type="evidence" value="ECO:0007669"/>
    <property type="project" value="UniProtKB-KW"/>
</dbReference>
<evidence type="ECO:0000256" key="3">
    <source>
        <dbReference type="ARBA" id="ARBA00022670"/>
    </source>
</evidence>
<feature type="transmembrane region" description="Helical" evidence="8">
    <location>
        <begin position="105"/>
        <end position="126"/>
    </location>
</feature>
<keyword evidence="4 8" id="KW-0812">Transmembrane</keyword>
<evidence type="ECO:0000313" key="11">
    <source>
        <dbReference type="Proteomes" id="UP000315648"/>
    </source>
</evidence>
<dbReference type="Pfam" id="PF11984">
    <property type="entry name" value="DUF3485"/>
    <property type="match status" value="1"/>
</dbReference>
<feature type="transmembrane region" description="Helical" evidence="8">
    <location>
        <begin position="77"/>
        <end position="99"/>
    </location>
</feature>
<keyword evidence="6 8" id="KW-1133">Transmembrane helix</keyword>
<dbReference type="GO" id="GO:0005886">
    <property type="term" value="C:plasma membrane"/>
    <property type="evidence" value="ECO:0007669"/>
    <property type="project" value="UniProtKB-SubCell"/>
</dbReference>
<dbReference type="RefSeq" id="WP_144228845.1">
    <property type="nucleotide sequence ID" value="NZ_CBCRVV010000024.1"/>
</dbReference>
<dbReference type="Pfam" id="PF09721">
    <property type="entry name" value="Exosortase_EpsH"/>
    <property type="match status" value="1"/>
</dbReference>
<name>A0A556QPD3_9BACT</name>
<keyword evidence="3" id="KW-0645">Protease</keyword>
<evidence type="ECO:0000256" key="2">
    <source>
        <dbReference type="ARBA" id="ARBA00022475"/>
    </source>
</evidence>
<evidence type="ECO:0000256" key="5">
    <source>
        <dbReference type="ARBA" id="ARBA00022801"/>
    </source>
</evidence>
<keyword evidence="5" id="KW-0378">Hydrolase</keyword>
<feature type="transmembrane region" description="Helical" evidence="8">
    <location>
        <begin position="40"/>
        <end position="57"/>
    </location>
</feature>
<feature type="transmembrane region" description="Helical" evidence="8">
    <location>
        <begin position="15"/>
        <end position="34"/>
    </location>
</feature>
<dbReference type="InterPro" id="IPR019127">
    <property type="entry name" value="Exosortase"/>
</dbReference>
<evidence type="ECO:0000256" key="7">
    <source>
        <dbReference type="ARBA" id="ARBA00023136"/>
    </source>
</evidence>
<feature type="transmembrane region" description="Helical" evidence="8">
    <location>
        <begin position="206"/>
        <end position="226"/>
    </location>
</feature>
<reference evidence="10 11" key="1">
    <citation type="submission" date="2019-07" db="EMBL/GenBank/DDBJ databases">
        <title>Description of 53C-WASEF.</title>
        <authorList>
            <person name="Pitt A."/>
            <person name="Hahn M.W."/>
        </authorList>
    </citation>
    <scope>NUCLEOTIDE SEQUENCE [LARGE SCALE GENOMIC DNA]</scope>
    <source>
        <strain evidence="10 11">53C-WASEF</strain>
    </source>
</reference>
<keyword evidence="7 8" id="KW-0472">Membrane</keyword>
<feature type="transmembrane region" description="Helical" evidence="8">
    <location>
        <begin position="270"/>
        <end position="290"/>
    </location>
</feature>
<dbReference type="InterPro" id="IPR014263">
    <property type="entry name" value="Methanolan_biosynth_EpsI"/>
</dbReference>
<gene>
    <name evidence="10" type="ORF">FPL22_04170</name>
</gene>
<feature type="transmembrane region" description="Helical" evidence="8">
    <location>
        <begin position="138"/>
        <end position="156"/>
    </location>
</feature>
<keyword evidence="11" id="KW-1185">Reference proteome</keyword>
<evidence type="ECO:0000256" key="8">
    <source>
        <dbReference type="SAM" id="Phobius"/>
    </source>
</evidence>
<dbReference type="Proteomes" id="UP000315648">
    <property type="component" value="Unassembled WGS sequence"/>
</dbReference>
<protein>
    <submittedName>
        <fullName evidence="10">Exosortase/archaeosortase family protein</fullName>
    </submittedName>
</protein>
<evidence type="ECO:0000313" key="10">
    <source>
        <dbReference type="EMBL" id="TSJ78504.1"/>
    </source>
</evidence>
<organism evidence="10 11">
    <name type="scientific">Rariglobus hedericola</name>
    <dbReference type="NCBI Taxonomy" id="2597822"/>
    <lineage>
        <taxon>Bacteria</taxon>
        <taxon>Pseudomonadati</taxon>
        <taxon>Verrucomicrobiota</taxon>
        <taxon>Opitutia</taxon>
        <taxon>Opitutales</taxon>
        <taxon>Opitutaceae</taxon>
        <taxon>Rariglobus</taxon>
    </lineage>
</organism>
<keyword evidence="2" id="KW-1003">Cell membrane</keyword>
<dbReference type="NCBIfam" id="TIGR04178">
    <property type="entry name" value="exo_archaeo"/>
    <property type="match status" value="1"/>
</dbReference>
<dbReference type="AlphaFoldDB" id="A0A556QPD3"/>
<accession>A0A556QPD3</accession>